<feature type="compositionally biased region" description="Polar residues" evidence="3">
    <location>
        <begin position="1784"/>
        <end position="1803"/>
    </location>
</feature>
<feature type="region of interest" description="Disordered" evidence="3">
    <location>
        <begin position="1950"/>
        <end position="1976"/>
    </location>
</feature>
<feature type="compositionally biased region" description="Polar residues" evidence="3">
    <location>
        <begin position="1952"/>
        <end position="1976"/>
    </location>
</feature>
<dbReference type="PROSITE" id="PS50222">
    <property type="entry name" value="EF_HAND_2"/>
    <property type="match status" value="1"/>
</dbReference>
<dbReference type="EMBL" id="HE575323">
    <property type="protein sequence ID" value="CCC93560.1"/>
    <property type="molecule type" value="Genomic_DNA"/>
</dbReference>
<feature type="compositionally biased region" description="Basic residues" evidence="3">
    <location>
        <begin position="1884"/>
        <end position="1893"/>
    </location>
</feature>
<feature type="repeat" description="WD" evidence="2">
    <location>
        <begin position="1347"/>
        <end position="1370"/>
    </location>
</feature>
<dbReference type="InterPro" id="IPR051242">
    <property type="entry name" value="WD-EF-hand_domain"/>
</dbReference>
<evidence type="ECO:0000259" key="4">
    <source>
        <dbReference type="PROSITE" id="PS50222"/>
    </source>
</evidence>
<dbReference type="InterPro" id="IPR002048">
    <property type="entry name" value="EF_hand_dom"/>
</dbReference>
<protein>
    <recommendedName>
        <fullName evidence="4">EF-hand domain-containing protein</fullName>
    </recommendedName>
</protein>
<sequence>MINESDVYSEKSTVVCGQRNVLGPFYILNEEDNVISAYVRLLEREKKRNELPMDSIDRKSDSYLDTVTSGTREDVLSTSFQRGDPAVPLSVLAQMRLAFDLYEWRDQMKQNPVLALSTTSTYERNSKEEVAAMLRYKKQCLELQRNINEQRGTGHYRGDAGKTYTSDTLLGSLAPGMPFADFERDIVKPFFYAIFPVGDARHRSQSYDVTDSKGRRVLQSNRPLRRSGVHHAVRPAYDRRCQSHVEAAEHLFRTMDTDADGLVTWDELSSYIIESGQRQLVKGNNAASPTMTTYDDTLDYPFKAAVGGSPHFALNLTDVPGNITLWQKRYPLVRLLYHRSPITHMVFVDQGKRLVTAAWDGLVKLWRTDPRLAGVQGKPAIVHERNLLAIGAPILDMALSSKTLGDVEVLAVLAIDCTITLVRPGTGEVLKTFLGRFSVDSVPQGFKGSPSLRSTPSVVSRRKPSVNTDTGGNSNDGGGGSETATVMRPQYKIRAYRSETRELLFTDVSRYFTGLGVVAPTFEHLERPYGVKTDVFLSFGVCIRHESPRGTPSKMRGLQPRRGTQDGMEMAKNQLATNSSFGTGNMGDEQLTEEAGKTTNLDRVISPSSPKMRIHAGYRAEDVFWFGRCLTMAFRERVSSNHPLLTGPLMIIGFCTGVVQFYLMQRHWFDMYGLTKTRLESAVSHEPILSVQLHRMAITKIVLSEAHDLIITVSEDCTVGVRHMSRIEVPYLTLGGHDDIPASIKPSLNESTCDRRLHKITHGKRITCACWHPQRTLIVTGSYDRTILYWVPFSSRPLHCTELSLYVKSALMAGYPVDLSFAQMPRHGQVLIVVDSKRTLYFFDVDVYQCLTVLQDDGLGSMRSGEMFCVRYDAVDDRLILGGYYPRVWDTKHKDEYPTGYCGHRKPVVGFVHHKKSNLWFSADDSFVIVWRHVIEAVVEGRKKSFSFPTLSEISLKSIEKMGTVVATDAIVDYKLMTMIERTWTVEGGICCVAVEQSESAHVFLALEHGQRILEYNGLNGSLMRTLIFPSNVSEPTSLACGFMMCKDTLRNPMFLICGTFETGSPDGTTALYALQCSRNGTLPALGENNIAPHRHIVTARVGVSFAIIYEALGIVVIGHRGGISTTPVNEVTKCPIPCTCLTERLLRKSLVQKYGDLSLCGLSRQSLPTYFTSAPMHPHRGSHEFTAPEQVVSFSGKHSAGREWRSQALRGKRNSQSTSIMLDHYGVHSPLDLVALLPGPLIPDPIEYTREYMLQRERYLTSGNDNQSSNNAVTFSGGKASFNKAPSESTQLTGITGEELPPLLLFSDGPDGLLPKTQRDGGFFLREEFTAIGFVGHIIPIDATGYLVTGSDDGLIQIWNCRSRLEVMRFRVTFDLDPITAMEVSQNGFHIAVADSRGHLVLLDVSGIDWVSETPLEKVPSLHECISMRYRWSAHRNNVTAVRFAEGVSREVFQTTGIRGPLDSCGSLTKVQNEEALINESGVLVGGMPYGGIQSTVFICTSGDDGFVHVWRLLLHPDLLIRGRDSDVTCIGYFGNNDNMPTKPFRDRLNSSAIAVLDVVREIYLSRRVLPMLADLVEGNHLERMVEKAMEVISDDMHKQRVHNTLRNVRRGSVLSESKAFDTHTAKKRCGTSLQGSFYRDRTNSAISLKNANVCLLSYALAFEKECFTEPTLQECLMRLFSKLNKKGSRAVAPPTTSRGTSRRKTVVTRNPQEDQFNPGACALSPDFHESTLSPGKAVTSGVEEKPTEGSPLVMETQTTSNAIQRSNDVDESSENAPRVHLATSSSSLTHGGVFSPNTNSDSRARQGSVFASVSHFTKPTSATCVEAQLPFDKERTTEGPFASCSSSHSSGMGESVSSMEGPRIPQPRIIVRSRRTFTILSRRHSKAKKGGQGHAQSRKLPGNSSCLLDGRPRNVSNTADVIGTMVGVEHRRGVKTLLEDEEYTDHSKKSVISATPSKASQLGNSSNTSLSGRACRSTSVAERVMMGERRLAQKLLRTKRVRVVNTLMKWKVGKKTAQPNRKWINRVYHSPDMLPAREASLSSHSDAPPAPFVLPMLIPAVMNNTKGVSITINEESNEIKTLMSVLKEENDLMKTILAGALQEKEQLLARDKSAVLRLPNIKTSLSGN</sequence>
<keyword evidence="1" id="KW-0677">Repeat</keyword>
<feature type="compositionally biased region" description="Polar residues" evidence="3">
    <location>
        <begin position="1757"/>
        <end position="1768"/>
    </location>
</feature>
<feature type="repeat" description="WD" evidence="2">
    <location>
        <begin position="759"/>
        <end position="790"/>
    </location>
</feature>
<organism evidence="5">
    <name type="scientific">Trypanosoma congolense (strain IL3000)</name>
    <dbReference type="NCBI Taxonomy" id="1068625"/>
    <lineage>
        <taxon>Eukaryota</taxon>
        <taxon>Discoba</taxon>
        <taxon>Euglenozoa</taxon>
        <taxon>Kinetoplastea</taxon>
        <taxon>Metakinetoplastina</taxon>
        <taxon>Trypanosomatida</taxon>
        <taxon>Trypanosomatidae</taxon>
        <taxon>Trypanosoma</taxon>
        <taxon>Nannomonas</taxon>
    </lineage>
</organism>
<feature type="region of interest" description="Disordered" evidence="3">
    <location>
        <begin position="1688"/>
        <end position="1805"/>
    </location>
</feature>
<evidence type="ECO:0000256" key="2">
    <source>
        <dbReference type="PROSITE-ProRule" id="PRU00221"/>
    </source>
</evidence>
<dbReference type="Gene3D" id="2.130.10.10">
    <property type="entry name" value="YVTN repeat-like/Quinoprotein amine dehydrogenase"/>
    <property type="match status" value="3"/>
</dbReference>
<evidence type="ECO:0000256" key="1">
    <source>
        <dbReference type="ARBA" id="ARBA00022737"/>
    </source>
</evidence>
<feature type="region of interest" description="Disordered" evidence="3">
    <location>
        <begin position="444"/>
        <end position="486"/>
    </location>
</feature>
<accession>G0UVZ4</accession>
<evidence type="ECO:0000256" key="3">
    <source>
        <dbReference type="SAM" id="MobiDB-lite"/>
    </source>
</evidence>
<dbReference type="PROSITE" id="PS50082">
    <property type="entry name" value="WD_REPEATS_2"/>
    <property type="match status" value="3"/>
</dbReference>
<evidence type="ECO:0000313" key="5">
    <source>
        <dbReference type="EMBL" id="CCC93560.1"/>
    </source>
</evidence>
<dbReference type="PANTHER" id="PTHR44324">
    <property type="entry name" value="WD40 REPEAT DOMAIN 95"/>
    <property type="match status" value="1"/>
</dbReference>
<dbReference type="VEuPathDB" id="TriTrypDB:TcIL3000_10_3210"/>
<dbReference type="InterPro" id="IPR001680">
    <property type="entry name" value="WD40_rpt"/>
</dbReference>
<dbReference type="InterPro" id="IPR036322">
    <property type="entry name" value="WD40_repeat_dom_sf"/>
</dbReference>
<feature type="domain" description="EF-hand" evidence="4">
    <location>
        <begin position="243"/>
        <end position="278"/>
    </location>
</feature>
<keyword evidence="2" id="KW-0853">WD repeat</keyword>
<dbReference type="PANTHER" id="PTHR44324:SF4">
    <property type="entry name" value="WD40 REPEAT DOMAIN 95"/>
    <property type="match status" value="1"/>
</dbReference>
<feature type="compositionally biased region" description="Low complexity" evidence="3">
    <location>
        <begin position="1845"/>
        <end position="1863"/>
    </location>
</feature>
<dbReference type="PROSITE" id="PS50294">
    <property type="entry name" value="WD_REPEATS_REGION"/>
    <property type="match status" value="1"/>
</dbReference>
<dbReference type="Pfam" id="PF00400">
    <property type="entry name" value="WD40"/>
    <property type="match status" value="2"/>
</dbReference>
<feature type="repeat" description="WD" evidence="2">
    <location>
        <begin position="335"/>
        <end position="366"/>
    </location>
</feature>
<reference evidence="5" key="1">
    <citation type="journal article" date="2012" name="Proc. Natl. Acad. Sci. U.S.A.">
        <title>Antigenic diversity is generated by distinct evolutionary mechanisms in African trypanosome species.</title>
        <authorList>
            <person name="Jackson A.P."/>
            <person name="Berry A."/>
            <person name="Aslett M."/>
            <person name="Allison H.C."/>
            <person name="Burton P."/>
            <person name="Vavrova-Anderson J."/>
            <person name="Brown R."/>
            <person name="Browne H."/>
            <person name="Corton N."/>
            <person name="Hauser H."/>
            <person name="Gamble J."/>
            <person name="Gilderthorp R."/>
            <person name="Marcello L."/>
            <person name="McQuillan J."/>
            <person name="Otto T.D."/>
            <person name="Quail M.A."/>
            <person name="Sanders M.J."/>
            <person name="van Tonder A."/>
            <person name="Ginger M.L."/>
            <person name="Field M.C."/>
            <person name="Barry J.D."/>
            <person name="Hertz-Fowler C."/>
            <person name="Berriman M."/>
        </authorList>
    </citation>
    <scope>NUCLEOTIDE SEQUENCE</scope>
    <source>
        <strain evidence="5">IL3000</strain>
    </source>
</reference>
<proteinExistence type="predicted"/>
<dbReference type="SUPFAM" id="SSF50978">
    <property type="entry name" value="WD40 repeat-like"/>
    <property type="match status" value="2"/>
</dbReference>
<dbReference type="InterPro" id="IPR018247">
    <property type="entry name" value="EF_Hand_1_Ca_BS"/>
</dbReference>
<name>G0UVZ4_TRYCI</name>
<gene>
    <name evidence="5" type="ORF">TCIL3000_10_3210</name>
</gene>
<feature type="region of interest" description="Disordered" evidence="3">
    <location>
        <begin position="1837"/>
        <end position="1867"/>
    </location>
</feature>
<feature type="region of interest" description="Disordered" evidence="3">
    <location>
        <begin position="1884"/>
        <end position="1914"/>
    </location>
</feature>
<dbReference type="PROSITE" id="PS00018">
    <property type="entry name" value="EF_HAND_1"/>
    <property type="match status" value="1"/>
</dbReference>
<dbReference type="InterPro" id="IPR015943">
    <property type="entry name" value="WD40/YVTN_repeat-like_dom_sf"/>
</dbReference>
<dbReference type="GO" id="GO:0005509">
    <property type="term" value="F:calcium ion binding"/>
    <property type="evidence" value="ECO:0007669"/>
    <property type="project" value="InterPro"/>
</dbReference>
<dbReference type="SMART" id="SM00320">
    <property type="entry name" value="WD40"/>
    <property type="match status" value="7"/>
</dbReference>